<dbReference type="Proteomes" id="UP000541610">
    <property type="component" value="Unassembled WGS sequence"/>
</dbReference>
<dbReference type="InterPro" id="IPR002048">
    <property type="entry name" value="EF_hand_dom"/>
</dbReference>
<feature type="domain" description="EF-hand" evidence="2">
    <location>
        <begin position="52"/>
        <end position="87"/>
    </location>
</feature>
<evidence type="ECO:0000259" key="2">
    <source>
        <dbReference type="PROSITE" id="PS50222"/>
    </source>
</evidence>
<proteinExistence type="predicted"/>
<dbReference type="AlphaFoldDB" id="A0A7J6NJF4"/>
<dbReference type="OrthoDB" id="418195at2759"/>
<comment type="caution">
    <text evidence="3">The sequence shown here is derived from an EMBL/GenBank/DDBJ whole genome shotgun (WGS) entry which is preliminary data.</text>
</comment>
<dbReference type="InterPro" id="IPR018247">
    <property type="entry name" value="EF_Hand_1_Ca_BS"/>
</dbReference>
<protein>
    <recommendedName>
        <fullName evidence="2">EF-hand domain-containing protein</fullName>
    </recommendedName>
</protein>
<dbReference type="Pfam" id="PF13499">
    <property type="entry name" value="EF-hand_7"/>
    <property type="match status" value="1"/>
</dbReference>
<name>A0A7J6NJF4_PEROL</name>
<dbReference type="PROSITE" id="PS00018">
    <property type="entry name" value="EF_HAND_1"/>
    <property type="match status" value="1"/>
</dbReference>
<sequence>MATAAYIGLKAARRQQASAARIFQKYDTDKTLQLERDQLALLLRDYNGGKDPDADEVEFILKVADTDGTDAIGQDEVLYALKVWSTYRHAKERIREYFEKYDFTRDGYFGP</sequence>
<keyword evidence="1" id="KW-0106">Calcium</keyword>
<gene>
    <name evidence="3" type="ORF">FOZ60_008346</name>
</gene>
<dbReference type="GO" id="GO:0005509">
    <property type="term" value="F:calcium ion binding"/>
    <property type="evidence" value="ECO:0007669"/>
    <property type="project" value="InterPro"/>
</dbReference>
<dbReference type="PROSITE" id="PS50222">
    <property type="entry name" value="EF_HAND_2"/>
    <property type="match status" value="3"/>
</dbReference>
<accession>A0A7J6NJF4</accession>
<evidence type="ECO:0000313" key="3">
    <source>
        <dbReference type="EMBL" id="KAF4684032.1"/>
    </source>
</evidence>
<evidence type="ECO:0000256" key="1">
    <source>
        <dbReference type="ARBA" id="ARBA00022837"/>
    </source>
</evidence>
<organism evidence="3 4">
    <name type="scientific">Perkinsus olseni</name>
    <name type="common">Perkinsus atlanticus</name>
    <dbReference type="NCBI Taxonomy" id="32597"/>
    <lineage>
        <taxon>Eukaryota</taxon>
        <taxon>Sar</taxon>
        <taxon>Alveolata</taxon>
        <taxon>Perkinsozoa</taxon>
        <taxon>Perkinsea</taxon>
        <taxon>Perkinsida</taxon>
        <taxon>Perkinsidae</taxon>
        <taxon>Perkinsus</taxon>
    </lineage>
</organism>
<evidence type="ECO:0000313" key="4">
    <source>
        <dbReference type="Proteomes" id="UP000541610"/>
    </source>
</evidence>
<dbReference type="InterPro" id="IPR011992">
    <property type="entry name" value="EF-hand-dom_pair"/>
</dbReference>
<feature type="domain" description="EF-hand" evidence="2">
    <location>
        <begin position="14"/>
        <end position="49"/>
    </location>
</feature>
<dbReference type="EMBL" id="JABANP010000333">
    <property type="protein sequence ID" value="KAF4684032.1"/>
    <property type="molecule type" value="Genomic_DNA"/>
</dbReference>
<dbReference type="SUPFAM" id="SSF47473">
    <property type="entry name" value="EF-hand"/>
    <property type="match status" value="1"/>
</dbReference>
<dbReference type="Gene3D" id="1.10.238.10">
    <property type="entry name" value="EF-hand"/>
    <property type="match status" value="1"/>
</dbReference>
<reference evidence="3 4" key="1">
    <citation type="submission" date="2020-04" db="EMBL/GenBank/DDBJ databases">
        <title>Perkinsus olseni comparative genomics.</title>
        <authorList>
            <person name="Bogema D.R."/>
        </authorList>
    </citation>
    <scope>NUCLEOTIDE SEQUENCE [LARGE SCALE GENOMIC DNA]</scope>
    <source>
        <strain evidence="3">00978-12</strain>
    </source>
</reference>
<feature type="domain" description="EF-hand" evidence="2">
    <location>
        <begin position="89"/>
        <end position="111"/>
    </location>
</feature>